<gene>
    <name evidence="2" type="ORF">H8B15_06810</name>
</gene>
<sequence length="218" mass="24190">MRFFTLRVLAVLLVSSLLTACGPKIYLANDFSAYAPKHKVVAVLPAAVTMELRPNQAKRTSAEQQRDVEFKTGLDFQERIYSWLLRRSQQQRGFTVQFQDIMQTNAKLRESGIPFEELRAHSPQELARILGVDAVLTTNVRTTKPMSDGAAIAVGVLVGAWGATNQANITVNIHETQEGKLLWKYDYLAAGSVGSSTENMVNALMRNASKKFPYAPKS</sequence>
<proteinExistence type="predicted"/>
<keyword evidence="3" id="KW-1185">Reference proteome</keyword>
<evidence type="ECO:0000313" key="3">
    <source>
        <dbReference type="Proteomes" id="UP000622017"/>
    </source>
</evidence>
<reference evidence="2 3" key="1">
    <citation type="submission" date="2020-08" db="EMBL/GenBank/DDBJ databases">
        <title>Hymenobacter sp.</title>
        <authorList>
            <person name="Kim M.K."/>
        </authorList>
    </citation>
    <scope>NUCLEOTIDE SEQUENCE [LARGE SCALE GENOMIC DNA]</scope>
    <source>
        <strain evidence="2 3">BT507</strain>
    </source>
</reference>
<dbReference type="PROSITE" id="PS51257">
    <property type="entry name" value="PROKAR_LIPOPROTEIN"/>
    <property type="match status" value="1"/>
</dbReference>
<dbReference type="Proteomes" id="UP000622017">
    <property type="component" value="Unassembled WGS sequence"/>
</dbReference>
<organism evidence="2 3">
    <name type="scientific">Hymenobacter citatus</name>
    <dbReference type="NCBI Taxonomy" id="2763506"/>
    <lineage>
        <taxon>Bacteria</taxon>
        <taxon>Pseudomonadati</taxon>
        <taxon>Bacteroidota</taxon>
        <taxon>Cytophagia</taxon>
        <taxon>Cytophagales</taxon>
        <taxon>Hymenobacteraceae</taxon>
        <taxon>Hymenobacter</taxon>
    </lineage>
</organism>
<name>A0ABR7MHR2_9BACT</name>
<evidence type="ECO:0008006" key="4">
    <source>
        <dbReference type="Google" id="ProtNLM"/>
    </source>
</evidence>
<dbReference type="Gene3D" id="3.40.50.10610">
    <property type="entry name" value="ABC-type transport auxiliary lipoprotein component"/>
    <property type="match status" value="1"/>
</dbReference>
<dbReference type="RefSeq" id="WP_187318924.1">
    <property type="nucleotide sequence ID" value="NZ_JACSCY010000004.1"/>
</dbReference>
<protein>
    <recommendedName>
        <fullName evidence="4">DUF3313 domain-containing protein</fullName>
    </recommendedName>
</protein>
<evidence type="ECO:0000256" key="1">
    <source>
        <dbReference type="SAM" id="SignalP"/>
    </source>
</evidence>
<keyword evidence="1" id="KW-0732">Signal</keyword>
<feature type="signal peptide" evidence="1">
    <location>
        <begin position="1"/>
        <end position="20"/>
    </location>
</feature>
<evidence type="ECO:0000313" key="2">
    <source>
        <dbReference type="EMBL" id="MBC6610625.1"/>
    </source>
</evidence>
<feature type="chain" id="PRO_5045792873" description="DUF3313 domain-containing protein" evidence="1">
    <location>
        <begin position="21"/>
        <end position="218"/>
    </location>
</feature>
<comment type="caution">
    <text evidence="2">The sequence shown here is derived from an EMBL/GenBank/DDBJ whole genome shotgun (WGS) entry which is preliminary data.</text>
</comment>
<dbReference type="EMBL" id="JACSCY010000004">
    <property type="protein sequence ID" value="MBC6610625.1"/>
    <property type="molecule type" value="Genomic_DNA"/>
</dbReference>
<accession>A0ABR7MHR2</accession>